<accession>A0A5B7EXQ9</accession>
<proteinExistence type="predicted"/>
<organism evidence="1 2">
    <name type="scientific">Portunus trituberculatus</name>
    <name type="common">Swimming crab</name>
    <name type="synonym">Neptunus trituberculatus</name>
    <dbReference type="NCBI Taxonomy" id="210409"/>
    <lineage>
        <taxon>Eukaryota</taxon>
        <taxon>Metazoa</taxon>
        <taxon>Ecdysozoa</taxon>
        <taxon>Arthropoda</taxon>
        <taxon>Crustacea</taxon>
        <taxon>Multicrustacea</taxon>
        <taxon>Malacostraca</taxon>
        <taxon>Eumalacostraca</taxon>
        <taxon>Eucarida</taxon>
        <taxon>Decapoda</taxon>
        <taxon>Pleocyemata</taxon>
        <taxon>Brachyura</taxon>
        <taxon>Eubrachyura</taxon>
        <taxon>Portunoidea</taxon>
        <taxon>Portunidae</taxon>
        <taxon>Portuninae</taxon>
        <taxon>Portunus</taxon>
    </lineage>
</organism>
<protein>
    <submittedName>
        <fullName evidence="1">Uncharacterized protein</fullName>
    </submittedName>
</protein>
<gene>
    <name evidence="1" type="ORF">E2C01_031290</name>
</gene>
<dbReference type="Proteomes" id="UP000324222">
    <property type="component" value="Unassembled WGS sequence"/>
</dbReference>
<comment type="caution">
    <text evidence="1">The sequence shown here is derived from an EMBL/GenBank/DDBJ whole genome shotgun (WGS) entry which is preliminary data.</text>
</comment>
<evidence type="ECO:0000313" key="1">
    <source>
        <dbReference type="EMBL" id="MPC37799.1"/>
    </source>
</evidence>
<sequence>MLGELPEWWWAKVVIVVGVFGGFVDSPLPGAYLAPVICDDTLLASSDGYLPTGKWDGGLPVSGET</sequence>
<keyword evidence="2" id="KW-1185">Reference proteome</keyword>
<evidence type="ECO:0000313" key="2">
    <source>
        <dbReference type="Proteomes" id="UP000324222"/>
    </source>
</evidence>
<dbReference type="EMBL" id="VSRR010003888">
    <property type="protein sequence ID" value="MPC37799.1"/>
    <property type="molecule type" value="Genomic_DNA"/>
</dbReference>
<dbReference type="AlphaFoldDB" id="A0A5B7EXQ9"/>
<name>A0A5B7EXQ9_PORTR</name>
<reference evidence="1 2" key="1">
    <citation type="submission" date="2019-05" db="EMBL/GenBank/DDBJ databases">
        <title>Another draft genome of Portunus trituberculatus and its Hox gene families provides insights of decapod evolution.</title>
        <authorList>
            <person name="Jeong J.-H."/>
            <person name="Song I."/>
            <person name="Kim S."/>
            <person name="Choi T."/>
            <person name="Kim D."/>
            <person name="Ryu S."/>
            <person name="Kim W."/>
        </authorList>
    </citation>
    <scope>NUCLEOTIDE SEQUENCE [LARGE SCALE GENOMIC DNA]</scope>
    <source>
        <tissue evidence="1">Muscle</tissue>
    </source>
</reference>